<dbReference type="Gene3D" id="3.10.20.370">
    <property type="match status" value="1"/>
</dbReference>
<dbReference type="Gene3D" id="1.10.340.70">
    <property type="match status" value="1"/>
</dbReference>
<dbReference type="EMBL" id="CP144698">
    <property type="protein sequence ID" value="WVZ16991.1"/>
    <property type="molecule type" value="Genomic_DNA"/>
</dbReference>
<evidence type="ECO:0000259" key="13">
    <source>
        <dbReference type="Pfam" id="PF17919"/>
    </source>
</evidence>
<dbReference type="GO" id="GO:0003677">
    <property type="term" value="F:DNA binding"/>
    <property type="evidence" value="ECO:0007669"/>
    <property type="project" value="UniProtKB-KW"/>
</dbReference>
<dbReference type="InterPro" id="IPR043128">
    <property type="entry name" value="Rev_trsase/Diguanyl_cyclase"/>
</dbReference>
<keyword evidence="8" id="KW-0548">Nucleotidyltransferase</keyword>
<evidence type="ECO:0000256" key="2">
    <source>
        <dbReference type="ARBA" id="ARBA00022723"/>
    </source>
</evidence>
<dbReference type="SUPFAM" id="SSF56672">
    <property type="entry name" value="DNA/RNA polymerases"/>
    <property type="match status" value="2"/>
</dbReference>
<dbReference type="PANTHER" id="PTHR37984:SF5">
    <property type="entry name" value="PROTEIN NYNRIN-LIKE"/>
    <property type="match status" value="1"/>
</dbReference>
<evidence type="ECO:0000256" key="4">
    <source>
        <dbReference type="ARBA" id="ARBA00022801"/>
    </source>
</evidence>
<evidence type="ECO:0000256" key="8">
    <source>
        <dbReference type="ARBA" id="ARBA00022932"/>
    </source>
</evidence>
<evidence type="ECO:0000256" key="1">
    <source>
        <dbReference type="ARBA" id="ARBA00022670"/>
    </source>
</evidence>
<feature type="domain" description="Reverse transcriptase/retrotransposon-derived protein RNase H-like" evidence="13">
    <location>
        <begin position="224"/>
        <end position="318"/>
    </location>
</feature>
<dbReference type="GO" id="GO:0015074">
    <property type="term" value="P:DNA integration"/>
    <property type="evidence" value="ECO:0007669"/>
    <property type="project" value="UniProtKB-KW"/>
</dbReference>
<keyword evidence="3" id="KW-0064">Aspartyl protease</keyword>
<evidence type="ECO:0000256" key="6">
    <source>
        <dbReference type="ARBA" id="ARBA00022908"/>
    </source>
</evidence>
<keyword evidence="4" id="KW-0378">Hydrolase</keyword>
<evidence type="ECO:0000256" key="11">
    <source>
        <dbReference type="ARBA" id="ARBA00023268"/>
    </source>
</evidence>
<evidence type="ECO:0000256" key="3">
    <source>
        <dbReference type="ARBA" id="ARBA00022750"/>
    </source>
</evidence>
<keyword evidence="8" id="KW-0239">DNA-directed DNA polymerase</keyword>
<keyword evidence="17" id="KW-1185">Reference proteome</keyword>
<keyword evidence="10" id="KW-0233">DNA recombination</keyword>
<gene>
    <name evidence="16" type="ORF">V8G54_009973</name>
</gene>
<keyword evidence="9" id="KW-0238">DNA-binding</keyword>
<name>A0AAQ3NUY3_VIGMU</name>
<evidence type="ECO:0000256" key="7">
    <source>
        <dbReference type="ARBA" id="ARBA00022918"/>
    </source>
</evidence>
<keyword evidence="7" id="KW-0695">RNA-directed DNA polymerase</keyword>
<protein>
    <submittedName>
        <fullName evidence="16">Uncharacterized protein</fullName>
    </submittedName>
</protein>
<dbReference type="InterPro" id="IPR041588">
    <property type="entry name" value="Integrase_H2C2"/>
</dbReference>
<evidence type="ECO:0000259" key="15">
    <source>
        <dbReference type="Pfam" id="PF24626"/>
    </source>
</evidence>
<dbReference type="GO" id="GO:0004190">
    <property type="term" value="F:aspartic-type endopeptidase activity"/>
    <property type="evidence" value="ECO:0007669"/>
    <property type="project" value="UniProtKB-KW"/>
</dbReference>
<dbReference type="Gene3D" id="3.30.70.270">
    <property type="match status" value="1"/>
</dbReference>
<organism evidence="16 17">
    <name type="scientific">Vigna mungo</name>
    <name type="common">Black gram</name>
    <name type="synonym">Phaseolus mungo</name>
    <dbReference type="NCBI Taxonomy" id="3915"/>
    <lineage>
        <taxon>Eukaryota</taxon>
        <taxon>Viridiplantae</taxon>
        <taxon>Streptophyta</taxon>
        <taxon>Embryophyta</taxon>
        <taxon>Tracheophyta</taxon>
        <taxon>Spermatophyta</taxon>
        <taxon>Magnoliopsida</taxon>
        <taxon>eudicotyledons</taxon>
        <taxon>Gunneridae</taxon>
        <taxon>Pentapetalae</taxon>
        <taxon>rosids</taxon>
        <taxon>fabids</taxon>
        <taxon>Fabales</taxon>
        <taxon>Fabaceae</taxon>
        <taxon>Papilionoideae</taxon>
        <taxon>50 kb inversion clade</taxon>
        <taxon>NPAAA clade</taxon>
        <taxon>indigoferoid/millettioid clade</taxon>
        <taxon>Phaseoleae</taxon>
        <taxon>Vigna</taxon>
    </lineage>
</organism>
<dbReference type="GO" id="GO:0006508">
    <property type="term" value="P:proteolysis"/>
    <property type="evidence" value="ECO:0007669"/>
    <property type="project" value="UniProtKB-KW"/>
</dbReference>
<proteinExistence type="predicted"/>
<keyword evidence="8" id="KW-0808">Transferase</keyword>
<sequence length="707" mass="80823">MQLHREKGLCYFCDDKFTFNHRFDGHHLSLNALKGGVGWDTIRFLAYIDKLLSDNFLQPRLAKFLKLPVEPAPMFKVMVNNGNYMASKGFIQKLAQLHYIRRMVHTNSIVEVYRMQMVDPNVKSLPLIELPTNIDPEIALLLHTDDSVFYTPSTLPPPRAHDHSISLMEGLTPVKVKPYCYPHSQMEEIERLVTDILQEGIIQPRYAQIAAPLIELLKKNAFKWTEAATMAFIQLKEALTTTPVLALPNFSAPFVLETDASSLGVGAVLSQGNHPIAYFSKKLSTRMQKQSAYTREFYATTEALAKFRNYLLGHKFIIKIDQKSLKELQQWSPKFLGFDFTIQYKPEKENVPTDALSRSIMMAWSEPTITQKDRGLKDLYDQCLADKLQSPEYLIKDGLLLWKGCIMLPGDEDIINQVLLEFHSSKVRGHAGVAKTMARICSKFFRHGMQQRIRKFVRECQICQQAKVQQALPARLLQPLPIPLHVWDDITMDFITCLPLSHGFSTIMIVVDRLSKFGTEFSLAHFGNIFSRFKENQKLSMRYFGPFEVVEKIGNVAYRLKLPTIARIHPVFHVFLIKAFKGSPSQNYLPLPLTTTEFGPFVHPLKSQPIPQILIQWESLDATAATWEDVAEIQESFPEFNLEDKVVFNGRSIVTGEKNESQTNVELNVGDKSVIPENHMTGDPQGKGSRKSMRHKRENLFMKDYVL</sequence>
<dbReference type="PANTHER" id="PTHR37984">
    <property type="entry name" value="PROTEIN CBG26694"/>
    <property type="match status" value="1"/>
</dbReference>
<dbReference type="CDD" id="cd09274">
    <property type="entry name" value="RNase_HI_RT_Ty3"/>
    <property type="match status" value="1"/>
</dbReference>
<dbReference type="AlphaFoldDB" id="A0AAQ3NUY3"/>
<keyword evidence="11" id="KW-0511">Multifunctional enzyme</keyword>
<evidence type="ECO:0000259" key="14">
    <source>
        <dbReference type="Pfam" id="PF17921"/>
    </source>
</evidence>
<dbReference type="GO" id="GO:0046872">
    <property type="term" value="F:metal ion binding"/>
    <property type="evidence" value="ECO:0007669"/>
    <property type="project" value="UniProtKB-KW"/>
</dbReference>
<dbReference type="GO" id="GO:0003887">
    <property type="term" value="F:DNA-directed DNA polymerase activity"/>
    <property type="evidence" value="ECO:0007669"/>
    <property type="project" value="UniProtKB-KW"/>
</dbReference>
<reference evidence="16 17" key="1">
    <citation type="journal article" date="2023" name="Life. Sci Alliance">
        <title>Evolutionary insights into 3D genome organization and epigenetic landscape of Vigna mungo.</title>
        <authorList>
            <person name="Junaid A."/>
            <person name="Singh B."/>
            <person name="Bhatia S."/>
        </authorList>
    </citation>
    <scope>NUCLEOTIDE SEQUENCE [LARGE SCALE GENOMIC DNA]</scope>
    <source>
        <strain evidence="16">Urdbean</strain>
    </source>
</reference>
<keyword evidence="1" id="KW-0645">Protease</keyword>
<evidence type="ECO:0000313" key="16">
    <source>
        <dbReference type="EMBL" id="WVZ16991.1"/>
    </source>
</evidence>
<evidence type="ECO:0000256" key="10">
    <source>
        <dbReference type="ARBA" id="ARBA00023172"/>
    </source>
</evidence>
<feature type="domain" description="Integrase zinc-binding" evidence="14">
    <location>
        <begin position="413"/>
        <end position="468"/>
    </location>
</feature>
<dbReference type="Pfam" id="PF24626">
    <property type="entry name" value="SH3_Tf2-1"/>
    <property type="match status" value="1"/>
</dbReference>
<feature type="domain" description="Tf2-1-like SH3-like" evidence="15">
    <location>
        <begin position="532"/>
        <end position="580"/>
    </location>
</feature>
<dbReference type="InterPro" id="IPR056924">
    <property type="entry name" value="SH3_Tf2-1"/>
</dbReference>
<dbReference type="Proteomes" id="UP001374535">
    <property type="component" value="Chromosome 3"/>
</dbReference>
<keyword evidence="2" id="KW-0479">Metal-binding</keyword>
<dbReference type="GO" id="GO:0003964">
    <property type="term" value="F:RNA-directed DNA polymerase activity"/>
    <property type="evidence" value="ECO:0007669"/>
    <property type="project" value="UniProtKB-KW"/>
</dbReference>
<dbReference type="InterPro" id="IPR041577">
    <property type="entry name" value="RT_RNaseH_2"/>
</dbReference>
<dbReference type="InterPro" id="IPR050951">
    <property type="entry name" value="Retrovirus_Pol_polyprotein"/>
</dbReference>
<evidence type="ECO:0000256" key="9">
    <source>
        <dbReference type="ARBA" id="ARBA00023125"/>
    </source>
</evidence>
<dbReference type="GO" id="GO:0006310">
    <property type="term" value="P:DNA recombination"/>
    <property type="evidence" value="ECO:0007669"/>
    <property type="project" value="UniProtKB-KW"/>
</dbReference>
<accession>A0AAQ3NUY3</accession>
<dbReference type="Pfam" id="PF17921">
    <property type="entry name" value="Integrase_H2C2"/>
    <property type="match status" value="1"/>
</dbReference>
<keyword evidence="6" id="KW-0229">DNA integration</keyword>
<dbReference type="Pfam" id="PF17919">
    <property type="entry name" value="RT_RNaseH_2"/>
    <property type="match status" value="1"/>
</dbReference>
<evidence type="ECO:0000256" key="5">
    <source>
        <dbReference type="ARBA" id="ARBA00022842"/>
    </source>
</evidence>
<feature type="region of interest" description="Disordered" evidence="12">
    <location>
        <begin position="674"/>
        <end position="694"/>
    </location>
</feature>
<evidence type="ECO:0000313" key="17">
    <source>
        <dbReference type="Proteomes" id="UP001374535"/>
    </source>
</evidence>
<dbReference type="InterPro" id="IPR043502">
    <property type="entry name" value="DNA/RNA_pol_sf"/>
</dbReference>
<evidence type="ECO:0000256" key="12">
    <source>
        <dbReference type="SAM" id="MobiDB-lite"/>
    </source>
</evidence>
<keyword evidence="5" id="KW-0460">Magnesium</keyword>